<proteinExistence type="predicted"/>
<gene>
    <name evidence="1" type="ORF">OG327_04930</name>
</gene>
<protein>
    <submittedName>
        <fullName evidence="1">DUF6461 domain-containing protein</fullName>
    </submittedName>
</protein>
<dbReference type="InterPro" id="IPR045592">
    <property type="entry name" value="DUF6461"/>
</dbReference>
<dbReference type="AlphaFoldDB" id="A0AAU2JJ05"/>
<organism evidence="1">
    <name type="scientific">Streptomyces sp. NBC_00049</name>
    <dbReference type="NCBI Taxonomy" id="2903617"/>
    <lineage>
        <taxon>Bacteria</taxon>
        <taxon>Bacillati</taxon>
        <taxon>Actinomycetota</taxon>
        <taxon>Actinomycetes</taxon>
        <taxon>Kitasatosporales</taxon>
        <taxon>Streptomycetaceae</taxon>
        <taxon>Streptomyces</taxon>
    </lineage>
</organism>
<dbReference type="EMBL" id="CP108264">
    <property type="protein sequence ID" value="WTU72739.1"/>
    <property type="molecule type" value="Genomic_DNA"/>
</dbReference>
<sequence length="222" mass="24034">MAWVGGVVMVDGMQWLVDLEGWASSVVFARGISAAELAVRMGGDPDRATEPITDAQVWGLRMEVYRPGASGDGVVRVGSDGDWAFAVEYGDSTGSDRLVEISRDGVEAVRYHPMAEHPPATFDYARDGTYVCGFGLAEEGDRWGQQPDLLLPELIAAQVLQPDGDTAAFSPDEPYTTTYKRTLAVIETRFGLSLPRTCLAEGRLPAYAVRGTPDMTIGRDQD</sequence>
<reference evidence="1" key="1">
    <citation type="submission" date="2022-10" db="EMBL/GenBank/DDBJ databases">
        <title>The complete genomes of actinobacterial strains from the NBC collection.</title>
        <authorList>
            <person name="Joergensen T.S."/>
            <person name="Alvarez Arevalo M."/>
            <person name="Sterndorff E.B."/>
            <person name="Faurdal D."/>
            <person name="Vuksanovic O."/>
            <person name="Mourched A.-S."/>
            <person name="Charusanti P."/>
            <person name="Shaw S."/>
            <person name="Blin K."/>
            <person name="Weber T."/>
        </authorList>
    </citation>
    <scope>NUCLEOTIDE SEQUENCE</scope>
    <source>
        <strain evidence="1">NBC_00049</strain>
    </source>
</reference>
<accession>A0AAU2JJ05</accession>
<dbReference type="Pfam" id="PF20062">
    <property type="entry name" value="DUF6461"/>
    <property type="match status" value="1"/>
</dbReference>
<name>A0AAU2JJ05_9ACTN</name>
<evidence type="ECO:0000313" key="1">
    <source>
        <dbReference type="EMBL" id="WTU72739.1"/>
    </source>
</evidence>